<gene>
    <name evidence="1" type="ORF">ACH5RR_027768</name>
</gene>
<reference evidence="1 2" key="1">
    <citation type="submission" date="2024-11" db="EMBL/GenBank/DDBJ databases">
        <title>A near-complete genome assembly of Cinchona calisaya.</title>
        <authorList>
            <person name="Lian D.C."/>
            <person name="Zhao X.W."/>
            <person name="Wei L."/>
        </authorList>
    </citation>
    <scope>NUCLEOTIDE SEQUENCE [LARGE SCALE GENOMIC DNA]</scope>
    <source>
        <tissue evidence="1">Nenye</tissue>
    </source>
</reference>
<evidence type="ECO:0000313" key="1">
    <source>
        <dbReference type="EMBL" id="KAL3508367.1"/>
    </source>
</evidence>
<organism evidence="1 2">
    <name type="scientific">Cinchona calisaya</name>
    <dbReference type="NCBI Taxonomy" id="153742"/>
    <lineage>
        <taxon>Eukaryota</taxon>
        <taxon>Viridiplantae</taxon>
        <taxon>Streptophyta</taxon>
        <taxon>Embryophyta</taxon>
        <taxon>Tracheophyta</taxon>
        <taxon>Spermatophyta</taxon>
        <taxon>Magnoliopsida</taxon>
        <taxon>eudicotyledons</taxon>
        <taxon>Gunneridae</taxon>
        <taxon>Pentapetalae</taxon>
        <taxon>asterids</taxon>
        <taxon>lamiids</taxon>
        <taxon>Gentianales</taxon>
        <taxon>Rubiaceae</taxon>
        <taxon>Cinchonoideae</taxon>
        <taxon>Cinchoneae</taxon>
        <taxon>Cinchona</taxon>
    </lineage>
</organism>
<protein>
    <submittedName>
        <fullName evidence="1">Uncharacterized protein</fullName>
    </submittedName>
</protein>
<dbReference type="EMBL" id="JBJUIK010000012">
    <property type="protein sequence ID" value="KAL3508367.1"/>
    <property type="molecule type" value="Genomic_DNA"/>
</dbReference>
<keyword evidence="2" id="KW-1185">Reference proteome</keyword>
<evidence type="ECO:0000313" key="2">
    <source>
        <dbReference type="Proteomes" id="UP001630127"/>
    </source>
</evidence>
<dbReference type="AlphaFoldDB" id="A0ABD2YRA9"/>
<feature type="non-terminal residue" evidence="1">
    <location>
        <position position="50"/>
    </location>
</feature>
<accession>A0ABD2YRA9</accession>
<comment type="caution">
    <text evidence="1">The sequence shown here is derived from an EMBL/GenBank/DDBJ whole genome shotgun (WGS) entry which is preliminary data.</text>
</comment>
<sequence length="50" mass="5381">MSTQSLVAIRKLLCRCLCQDESKPKLGVTLLSNLLDIVKSVLSADMMGGT</sequence>
<name>A0ABD2YRA9_9GENT</name>
<dbReference type="Proteomes" id="UP001630127">
    <property type="component" value="Unassembled WGS sequence"/>
</dbReference>
<proteinExistence type="predicted"/>